<evidence type="ECO:0000256" key="1">
    <source>
        <dbReference type="SAM" id="MobiDB-lite"/>
    </source>
</evidence>
<dbReference type="SUPFAM" id="SSF47413">
    <property type="entry name" value="lambda repressor-like DNA-binding domains"/>
    <property type="match status" value="1"/>
</dbReference>
<dbReference type="Gene3D" id="1.10.260.40">
    <property type="entry name" value="lambda repressor-like DNA-binding domains"/>
    <property type="match status" value="1"/>
</dbReference>
<feature type="domain" description="HTH cro/C1-type" evidence="2">
    <location>
        <begin position="59"/>
        <end position="113"/>
    </location>
</feature>
<dbReference type="Proteomes" id="UP000309848">
    <property type="component" value="Unassembled WGS sequence"/>
</dbReference>
<organism evidence="3 4">
    <name type="scientific">Sphingomonas naasensis</name>
    <dbReference type="NCBI Taxonomy" id="1344951"/>
    <lineage>
        <taxon>Bacteria</taxon>
        <taxon>Pseudomonadati</taxon>
        <taxon>Pseudomonadota</taxon>
        <taxon>Alphaproteobacteria</taxon>
        <taxon>Sphingomonadales</taxon>
        <taxon>Sphingomonadaceae</taxon>
        <taxon>Sphingomonas</taxon>
    </lineage>
</organism>
<comment type="caution">
    <text evidence="3">The sequence shown here is derived from an EMBL/GenBank/DDBJ whole genome shotgun (WGS) entry which is preliminary data.</text>
</comment>
<dbReference type="InterPro" id="IPR017507">
    <property type="entry name" value="Tscrpt_reg_HipB-like"/>
</dbReference>
<dbReference type="Pfam" id="PF01381">
    <property type="entry name" value="HTH_3"/>
    <property type="match status" value="1"/>
</dbReference>
<evidence type="ECO:0000313" key="4">
    <source>
        <dbReference type="Proteomes" id="UP000309848"/>
    </source>
</evidence>
<dbReference type="SMART" id="SM00530">
    <property type="entry name" value="HTH_XRE"/>
    <property type="match status" value="1"/>
</dbReference>
<evidence type="ECO:0000313" key="3">
    <source>
        <dbReference type="EMBL" id="TGX38320.1"/>
    </source>
</evidence>
<reference evidence="3 4" key="1">
    <citation type="submission" date="2019-04" db="EMBL/GenBank/DDBJ databases">
        <title>Sphingomonas psychrotolerans sp. nov., isolated from soil in the Tianshan Mountains, Xinjiang, China.</title>
        <authorList>
            <person name="Luo Y."/>
            <person name="Sheng H."/>
        </authorList>
    </citation>
    <scope>NUCLEOTIDE SEQUENCE [LARGE SCALE GENOMIC DNA]</scope>
    <source>
        <strain evidence="3 4">KIS18-15</strain>
    </source>
</reference>
<dbReference type="AlphaFoldDB" id="A0A4S1WAI5"/>
<dbReference type="InterPro" id="IPR010982">
    <property type="entry name" value="Lambda_DNA-bd_dom_sf"/>
</dbReference>
<evidence type="ECO:0000259" key="2">
    <source>
        <dbReference type="PROSITE" id="PS50943"/>
    </source>
</evidence>
<dbReference type="NCBIfam" id="TIGR03070">
    <property type="entry name" value="couple_hipB"/>
    <property type="match status" value="1"/>
</dbReference>
<feature type="compositionally biased region" description="Low complexity" evidence="1">
    <location>
        <begin position="36"/>
        <end position="47"/>
    </location>
</feature>
<dbReference type="CDD" id="cd00093">
    <property type="entry name" value="HTH_XRE"/>
    <property type="match status" value="1"/>
</dbReference>
<keyword evidence="4" id="KW-1185">Reference proteome</keyword>
<dbReference type="PROSITE" id="PS50943">
    <property type="entry name" value="HTH_CROC1"/>
    <property type="match status" value="1"/>
</dbReference>
<feature type="compositionally biased region" description="Pro residues" evidence="1">
    <location>
        <begin position="22"/>
        <end position="35"/>
    </location>
</feature>
<dbReference type="InterPro" id="IPR001387">
    <property type="entry name" value="Cro/C1-type_HTH"/>
</dbReference>
<proteinExistence type="predicted"/>
<gene>
    <name evidence="3" type="ORF">E5A74_18775</name>
</gene>
<dbReference type="EMBL" id="SRXU01000010">
    <property type="protein sequence ID" value="TGX38320.1"/>
    <property type="molecule type" value="Genomic_DNA"/>
</dbReference>
<protein>
    <submittedName>
        <fullName evidence="3">Transcriptional regulator</fullName>
    </submittedName>
</protein>
<accession>A0A4S1WAI5</accession>
<dbReference type="OrthoDB" id="7361823at2"/>
<sequence>MRSVFDELGGAVAPAASAPKTLPAPRPRPARPAPGGPEASPAVPVSSAPVTIGEIGKRVRAARKAMGMTQQRFADLAGVGRRFLIELEQGKPSLEIGRVLAVCHAAGIKLGFLT</sequence>
<name>A0A4S1WAI5_9SPHN</name>
<feature type="region of interest" description="Disordered" evidence="1">
    <location>
        <begin position="1"/>
        <end position="47"/>
    </location>
</feature>
<dbReference type="GO" id="GO:0003677">
    <property type="term" value="F:DNA binding"/>
    <property type="evidence" value="ECO:0007669"/>
    <property type="project" value="InterPro"/>
</dbReference>